<evidence type="ECO:0000256" key="1">
    <source>
        <dbReference type="SAM" id="MobiDB-lite"/>
    </source>
</evidence>
<dbReference type="InterPro" id="IPR012025">
    <property type="entry name" value="Methan_mark_6"/>
</dbReference>
<reference evidence="3 7" key="3">
    <citation type="submission" date="2018-10" db="EMBL/GenBank/DDBJ databases">
        <title>Cultivation of a novel Methanohalophilus strain from Kebrit Deep of the Red Sea and a genomic comparison of members of the genus Methanohalophilus.</title>
        <authorList>
            <person name="Guan Y."/>
            <person name="Ngugi D.K."/>
            <person name="Stingl U."/>
        </authorList>
    </citation>
    <scope>NUCLEOTIDE SEQUENCE [LARGE SCALE GENOMIC DNA]</scope>
    <source>
        <strain evidence="3 7">DSM 3094</strain>
    </source>
</reference>
<dbReference type="OrthoDB" id="148219at2157"/>
<dbReference type="Proteomes" id="UP000267921">
    <property type="component" value="Unassembled WGS sequence"/>
</dbReference>
<dbReference type="PIRSF" id="PIRSF005642">
    <property type="entry name" value="UCP005642"/>
    <property type="match status" value="1"/>
</dbReference>
<evidence type="ECO:0000313" key="3">
    <source>
        <dbReference type="EMBL" id="RNI07992.1"/>
    </source>
</evidence>
<evidence type="ECO:0000313" key="6">
    <source>
        <dbReference type="Proteomes" id="UP000198669"/>
    </source>
</evidence>
<name>A0A1L3Q1P9_9EURY</name>
<dbReference type="Pfam" id="PF09875">
    <property type="entry name" value="DUF2102"/>
    <property type="match status" value="1"/>
</dbReference>
<accession>A0A1L3Q1P9</accession>
<evidence type="ECO:0000313" key="2">
    <source>
        <dbReference type="EMBL" id="APH38798.1"/>
    </source>
</evidence>
<sequence>MSGEDVDEITKIVVIDSESVLPSDAAMKIYESDVDITIKETCFGTMVTGPRDSVEKVVAEVRALDPNHVFVKQRGFPPGDKRRCRASRGGGPRPGFHYLRNEVASLPIISKALDEYEAYNPAEKEESPEKISPSKLKDIIESKL</sequence>
<proteinExistence type="predicted"/>
<dbReference type="KEGG" id="mhaz:BHR79_04380"/>
<evidence type="ECO:0000313" key="7">
    <source>
        <dbReference type="Proteomes" id="UP000267921"/>
    </source>
</evidence>
<dbReference type="AlphaFoldDB" id="A0A1L3Q1P9"/>
<feature type="compositionally biased region" description="Basic and acidic residues" evidence="1">
    <location>
        <begin position="135"/>
        <end position="144"/>
    </location>
</feature>
<evidence type="ECO:0000313" key="5">
    <source>
        <dbReference type="Proteomes" id="UP000186879"/>
    </source>
</evidence>
<feature type="region of interest" description="Disordered" evidence="1">
    <location>
        <begin position="120"/>
        <end position="144"/>
    </location>
</feature>
<dbReference type="NCBIfam" id="TIGR03272">
    <property type="entry name" value="methan_mark_6"/>
    <property type="match status" value="1"/>
</dbReference>
<evidence type="ECO:0000313" key="4">
    <source>
        <dbReference type="EMBL" id="SDW72106.1"/>
    </source>
</evidence>
<protein>
    <submittedName>
        <fullName evidence="3">Methanogenesis marker 6 protein</fullName>
    </submittedName>
    <submittedName>
        <fullName evidence="4">Putative methanogenesis marker protein 6</fullName>
    </submittedName>
</protein>
<dbReference type="GeneID" id="30582974"/>
<dbReference type="Proteomes" id="UP000186879">
    <property type="component" value="Chromosome"/>
</dbReference>
<reference evidence="4 6" key="2">
    <citation type="submission" date="2016-10" db="EMBL/GenBank/DDBJ databases">
        <authorList>
            <person name="de Groot N.N."/>
        </authorList>
    </citation>
    <scope>NUCLEOTIDE SEQUENCE [LARGE SCALE GENOMIC DNA]</scope>
    <source>
        <strain evidence="4 6">Z-7982</strain>
    </source>
</reference>
<keyword evidence="5" id="KW-1185">Reference proteome</keyword>
<organism evidence="2 5">
    <name type="scientific">Methanohalophilus halophilus</name>
    <dbReference type="NCBI Taxonomy" id="2177"/>
    <lineage>
        <taxon>Archaea</taxon>
        <taxon>Methanobacteriati</taxon>
        <taxon>Methanobacteriota</taxon>
        <taxon>Stenosarchaea group</taxon>
        <taxon>Methanomicrobia</taxon>
        <taxon>Methanosarcinales</taxon>
        <taxon>Methanosarcinaceae</taxon>
        <taxon>Methanohalophilus</taxon>
    </lineage>
</organism>
<dbReference type="STRING" id="2177.BHR79_04380"/>
<reference evidence="2 5" key="1">
    <citation type="submission" date="2016-10" db="EMBL/GenBank/DDBJ databases">
        <title>Methanohalophilus halophilus.</title>
        <authorList>
            <person name="L'haridon S."/>
        </authorList>
    </citation>
    <scope>NUCLEOTIDE SEQUENCE [LARGE SCALE GENOMIC DNA]</scope>
    <source>
        <strain evidence="2 5">Z-7982</strain>
    </source>
</reference>
<dbReference type="RefSeq" id="WP_072561246.1">
    <property type="nucleotide sequence ID" value="NZ_CP017921.1"/>
</dbReference>
<dbReference type="EMBL" id="FNMU01000004">
    <property type="protein sequence ID" value="SDW72106.1"/>
    <property type="molecule type" value="Genomic_DNA"/>
</dbReference>
<dbReference type="EMBL" id="CP017921">
    <property type="protein sequence ID" value="APH38798.1"/>
    <property type="molecule type" value="Genomic_DNA"/>
</dbReference>
<dbReference type="Proteomes" id="UP000198669">
    <property type="component" value="Unassembled WGS sequence"/>
</dbReference>
<gene>
    <name evidence="2" type="ORF">BHR79_04380</name>
    <name evidence="3" type="ORF">EFE40_08555</name>
    <name evidence="4" type="ORF">SAMN04515625_1497</name>
</gene>
<dbReference type="EMBL" id="RJJG01000006">
    <property type="protein sequence ID" value="RNI07992.1"/>
    <property type="molecule type" value="Genomic_DNA"/>
</dbReference>